<evidence type="ECO:0000313" key="2">
    <source>
        <dbReference type="Proteomes" id="UP000814128"/>
    </source>
</evidence>
<protein>
    <submittedName>
        <fullName evidence="1">Uncharacterized protein</fullName>
    </submittedName>
</protein>
<reference evidence="1" key="1">
    <citation type="submission" date="2021-02" db="EMBL/GenBank/DDBJ databases">
        <authorList>
            <consortium name="DOE Joint Genome Institute"/>
            <person name="Ahrendt S."/>
            <person name="Looney B.P."/>
            <person name="Miyauchi S."/>
            <person name="Morin E."/>
            <person name="Drula E."/>
            <person name="Courty P.E."/>
            <person name="Chicoki N."/>
            <person name="Fauchery L."/>
            <person name="Kohler A."/>
            <person name="Kuo A."/>
            <person name="Labutti K."/>
            <person name="Pangilinan J."/>
            <person name="Lipzen A."/>
            <person name="Riley R."/>
            <person name="Andreopoulos W."/>
            <person name="He G."/>
            <person name="Johnson J."/>
            <person name="Barry K.W."/>
            <person name="Grigoriev I.V."/>
            <person name="Nagy L."/>
            <person name="Hibbett D."/>
            <person name="Henrissat B."/>
            <person name="Matheny P.B."/>
            <person name="Labbe J."/>
            <person name="Martin F."/>
        </authorList>
    </citation>
    <scope>NUCLEOTIDE SEQUENCE</scope>
    <source>
        <strain evidence="1">EC-137</strain>
    </source>
</reference>
<keyword evidence="2" id="KW-1185">Reference proteome</keyword>
<sequence>MAHNTIVAVAIVLPVLAAAVVIGSLIYLSVRSRRRDHYSSGKRIASDPEFKARLEVEYKASTLRRAPYTHKPAGDGRPLSDWARHNEAVSRDNNRVFLAEVAGYPTVVEKPLPTVPSATYALPSGRGEVYRPTRTSTSASKQSEHDGLPPLKPNRPPTLDVNALVYDLTKRPAIRVDDSFLPRLKK</sequence>
<reference evidence="1" key="2">
    <citation type="journal article" date="2022" name="New Phytol.">
        <title>Evolutionary transition to the ectomycorrhizal habit in the genomes of a hyperdiverse lineage of mushroom-forming fungi.</title>
        <authorList>
            <person name="Looney B."/>
            <person name="Miyauchi S."/>
            <person name="Morin E."/>
            <person name="Drula E."/>
            <person name="Courty P.E."/>
            <person name="Kohler A."/>
            <person name="Kuo A."/>
            <person name="LaButti K."/>
            <person name="Pangilinan J."/>
            <person name="Lipzen A."/>
            <person name="Riley R."/>
            <person name="Andreopoulos W."/>
            <person name="He G."/>
            <person name="Johnson J."/>
            <person name="Nolan M."/>
            <person name="Tritt A."/>
            <person name="Barry K.W."/>
            <person name="Grigoriev I.V."/>
            <person name="Nagy L.G."/>
            <person name="Hibbett D."/>
            <person name="Henrissat B."/>
            <person name="Matheny P.B."/>
            <person name="Labbe J."/>
            <person name="Martin F.M."/>
        </authorList>
    </citation>
    <scope>NUCLEOTIDE SEQUENCE</scope>
    <source>
        <strain evidence="1">EC-137</strain>
    </source>
</reference>
<name>A0ACB8QD95_9AGAM</name>
<dbReference type="Proteomes" id="UP000814128">
    <property type="component" value="Unassembled WGS sequence"/>
</dbReference>
<organism evidence="1 2">
    <name type="scientific">Vararia minispora EC-137</name>
    <dbReference type="NCBI Taxonomy" id="1314806"/>
    <lineage>
        <taxon>Eukaryota</taxon>
        <taxon>Fungi</taxon>
        <taxon>Dikarya</taxon>
        <taxon>Basidiomycota</taxon>
        <taxon>Agaricomycotina</taxon>
        <taxon>Agaricomycetes</taxon>
        <taxon>Russulales</taxon>
        <taxon>Lachnocladiaceae</taxon>
        <taxon>Vararia</taxon>
    </lineage>
</organism>
<accession>A0ACB8QD95</accession>
<evidence type="ECO:0000313" key="1">
    <source>
        <dbReference type="EMBL" id="KAI0029545.1"/>
    </source>
</evidence>
<dbReference type="EMBL" id="MU273669">
    <property type="protein sequence ID" value="KAI0029545.1"/>
    <property type="molecule type" value="Genomic_DNA"/>
</dbReference>
<gene>
    <name evidence="1" type="ORF">K488DRAFT_88614</name>
</gene>
<proteinExistence type="predicted"/>
<comment type="caution">
    <text evidence="1">The sequence shown here is derived from an EMBL/GenBank/DDBJ whole genome shotgun (WGS) entry which is preliminary data.</text>
</comment>